<comment type="caution">
    <text evidence="2">The sequence shown here is derived from an EMBL/GenBank/DDBJ whole genome shotgun (WGS) entry which is preliminary data.</text>
</comment>
<feature type="compositionally biased region" description="Basic and acidic residues" evidence="1">
    <location>
        <begin position="273"/>
        <end position="284"/>
    </location>
</feature>
<dbReference type="OrthoDB" id="128122at2759"/>
<evidence type="ECO:0000313" key="3">
    <source>
        <dbReference type="Proteomes" id="UP000794436"/>
    </source>
</evidence>
<feature type="compositionally biased region" description="Basic and acidic residues" evidence="1">
    <location>
        <begin position="319"/>
        <end position="332"/>
    </location>
</feature>
<keyword evidence="3" id="KW-1185">Reference proteome</keyword>
<dbReference type="PANTHER" id="PTHR34409:SF1">
    <property type="entry name" value="MYB-LIKE DOMAIN-CONTAINING PROTEIN"/>
    <property type="match status" value="1"/>
</dbReference>
<gene>
    <name evidence="2" type="ORF">Poli38472_003624</name>
</gene>
<evidence type="ECO:0000313" key="2">
    <source>
        <dbReference type="EMBL" id="TMW65859.1"/>
    </source>
</evidence>
<dbReference type="PANTHER" id="PTHR34409">
    <property type="entry name" value="SET DOMAIN-CONTAINING PROTEIN"/>
    <property type="match status" value="1"/>
</dbReference>
<dbReference type="AlphaFoldDB" id="A0A8K1CLR7"/>
<feature type="region of interest" description="Disordered" evidence="1">
    <location>
        <begin position="319"/>
        <end position="364"/>
    </location>
</feature>
<sequence length="364" mass="40992">MSVSQVVMTPSTPLLLSVLYESVSADERRCVVCKETIKQMADAGFDGLLSHLEDAHKGYQAVVERCIASGNTKATPDMFKDEEEHEAVVEDTPSASTSDTEISVRPEPSIEQEPSRGFRLHQGSRYSKEDLDALLSCIEEILPTSGQQWEQLLNRYHQTYAIPNGRMTRTTPTIKARYYHLLARKRELPDEYCPVPVQRAREIRRRMREVSGQSGRYSVSEGERQSIAAVRAIVEPREQSSDEETIPDEEMAQFIAAEEAQATAPLSRRKRPRHDEPSGDDHQALVDRVTTLEGELSSLQRELLSLCEVVLNTTNALEEEKAKNSELREELARLTGRPDLLDADTSSEEDASELMEEETAEDEE</sequence>
<dbReference type="Proteomes" id="UP000794436">
    <property type="component" value="Unassembled WGS sequence"/>
</dbReference>
<feature type="region of interest" description="Disordered" evidence="1">
    <location>
        <begin position="73"/>
        <end position="117"/>
    </location>
</feature>
<evidence type="ECO:0000256" key="1">
    <source>
        <dbReference type="SAM" id="MobiDB-lite"/>
    </source>
</evidence>
<feature type="compositionally biased region" description="Acidic residues" evidence="1">
    <location>
        <begin position="341"/>
        <end position="364"/>
    </location>
</feature>
<feature type="region of interest" description="Disordered" evidence="1">
    <location>
        <begin position="260"/>
        <end position="284"/>
    </location>
</feature>
<organism evidence="2 3">
    <name type="scientific">Pythium oligandrum</name>
    <name type="common">Mycoparasitic fungus</name>
    <dbReference type="NCBI Taxonomy" id="41045"/>
    <lineage>
        <taxon>Eukaryota</taxon>
        <taxon>Sar</taxon>
        <taxon>Stramenopiles</taxon>
        <taxon>Oomycota</taxon>
        <taxon>Peronosporomycetes</taxon>
        <taxon>Pythiales</taxon>
        <taxon>Pythiaceae</taxon>
        <taxon>Pythium</taxon>
    </lineage>
</organism>
<reference evidence="2" key="1">
    <citation type="submission" date="2019-03" db="EMBL/GenBank/DDBJ databases">
        <title>Long read genome sequence of the mycoparasitic Pythium oligandrum ATCC 38472 isolated from sugarbeet rhizosphere.</title>
        <authorList>
            <person name="Gaulin E."/>
        </authorList>
    </citation>
    <scope>NUCLEOTIDE SEQUENCE</scope>
    <source>
        <strain evidence="2">ATCC 38472_TT</strain>
    </source>
</reference>
<protein>
    <submittedName>
        <fullName evidence="2">Uncharacterized protein</fullName>
    </submittedName>
</protein>
<accession>A0A8K1CLR7</accession>
<proteinExistence type="predicted"/>
<name>A0A8K1CLR7_PYTOL</name>
<dbReference type="EMBL" id="SPLM01000036">
    <property type="protein sequence ID" value="TMW65859.1"/>
    <property type="molecule type" value="Genomic_DNA"/>
</dbReference>